<feature type="compositionally biased region" description="Low complexity" evidence="1">
    <location>
        <begin position="530"/>
        <end position="540"/>
    </location>
</feature>
<proteinExistence type="predicted"/>
<organism evidence="2 3">
    <name type="scientific">Tritrichomonas musculus</name>
    <dbReference type="NCBI Taxonomy" id="1915356"/>
    <lineage>
        <taxon>Eukaryota</taxon>
        <taxon>Metamonada</taxon>
        <taxon>Parabasalia</taxon>
        <taxon>Tritrichomonadida</taxon>
        <taxon>Tritrichomonadidae</taxon>
        <taxon>Tritrichomonas</taxon>
    </lineage>
</organism>
<name>A0ABR2KYW7_9EUKA</name>
<accession>A0ABR2KYW7</accession>
<feature type="compositionally biased region" description="Polar residues" evidence="1">
    <location>
        <begin position="566"/>
        <end position="582"/>
    </location>
</feature>
<gene>
    <name evidence="2" type="ORF">M9Y10_013872</name>
</gene>
<evidence type="ECO:0000313" key="2">
    <source>
        <dbReference type="EMBL" id="KAK8895986.1"/>
    </source>
</evidence>
<feature type="region of interest" description="Disordered" evidence="1">
    <location>
        <begin position="530"/>
        <end position="582"/>
    </location>
</feature>
<sequence length="864" mass="99988">MTQILIFNQISGNVDIKHLDDVRHFTYRSLKGDKLLAYLTEAVKVSYSDLETEFTLYNKDCVKDSSLEKYNSIDDLKHHFDSAYEAKAYYLVLEFLRKEYNKLSKKNLTMDILLRQNQFKIDVAKQFLEENITNMKFLKAKGKKVKTIDDDEEFSNKTKDQRDAEIQKRKEFLNGFDDKIEQTAKQHSLMSNKISNELLKKYANSNEDIKIIYLILEDLDKFNEKFDKHLTVETLTELCIEENNWKSAYFNVKIMPILYDMNYMKVKSGIPELTLDDIKTKYFTGDDGKVKEIDVQSVNDAVKKLKDDLKAETKTYFEQYLTDYNSLAETSIDSIEKVLKIYPKIPDAEKFLRIEKYLSSIRKMIRKMKTMKYEIPTSLELNEDSFQYQKVVGKINDVSAYEQNIQQQHAQFEALLKKFQEEDSRVKKERQWINPNIAEINRMRSKLGMSSLGIDHYKGMDFDTAQSVINEELRDLNDRSKQKEITNLNNSSLRTSNAIGSGFNTGTTFGGTQGTPLRFGFMASKQTNPLLSSNSLTSSTRPGSETTKSGVGDLVRGNAPLRLTGFSDTSTKPESDSLFSTTTKPSLFDLKKDDSTNKINFDFTKPLRPHNDWEPPVSIRKWMMDKDRINRLKTENWGEKKIETSFRDRLLNLSKPSTEYKLPEIKPLTSPTIITNDNNPLDKIESLSNKKDNEINLSIFKMPKTSRKKSDLLPIPRDKKATIRTKKGKKNLPKRARNNAPLREEKIEEKSIELKPLKSVVRPIDIDIGPSLSDSFEMPTPSLPPRPVEKRETFIPNRNVSKQEVDRKLLEIRKQNKLKNAPMRIQRMNNMSPMTQTSYTPPIQTNNIPTSILENPELRALMKI</sequence>
<evidence type="ECO:0000313" key="3">
    <source>
        <dbReference type="Proteomes" id="UP001470230"/>
    </source>
</evidence>
<keyword evidence="3" id="KW-1185">Reference proteome</keyword>
<dbReference type="EMBL" id="JAPFFF010000002">
    <property type="protein sequence ID" value="KAK8895986.1"/>
    <property type="molecule type" value="Genomic_DNA"/>
</dbReference>
<dbReference type="Proteomes" id="UP001470230">
    <property type="component" value="Unassembled WGS sequence"/>
</dbReference>
<reference evidence="2 3" key="1">
    <citation type="submission" date="2024-04" db="EMBL/GenBank/DDBJ databases">
        <title>Tritrichomonas musculus Genome.</title>
        <authorList>
            <person name="Alves-Ferreira E."/>
            <person name="Grigg M."/>
            <person name="Lorenzi H."/>
            <person name="Galac M."/>
        </authorList>
    </citation>
    <scope>NUCLEOTIDE SEQUENCE [LARGE SCALE GENOMIC DNA]</scope>
    <source>
        <strain evidence="2 3">EAF2021</strain>
    </source>
</reference>
<evidence type="ECO:0000256" key="1">
    <source>
        <dbReference type="SAM" id="MobiDB-lite"/>
    </source>
</evidence>
<evidence type="ECO:0008006" key="4">
    <source>
        <dbReference type="Google" id="ProtNLM"/>
    </source>
</evidence>
<comment type="caution">
    <text evidence="2">The sequence shown here is derived from an EMBL/GenBank/DDBJ whole genome shotgun (WGS) entry which is preliminary data.</text>
</comment>
<protein>
    <recommendedName>
        <fullName evidence="4">FH2 domain-containing protein</fullName>
    </recommendedName>
</protein>